<sequence>MQRCTWKRTASDIDYYLPLFNAILNTSSLTLKERLLSSDKIYRLLSESLKKPLGTFEMNELLKTSMTDDGRLKRNKPKFNGLAQIHVTFESLDYRFLLEPGISEEVCIGWLLAADRVQESGLMKMLLPDILITQSHAAAKFMKNRSSKKNRQTTAHTENTRQYKCLKNFHKLRTIFNEKFPTEASQSVFSSESTFECLLNINSLPYRLICLAGMNNSALNSELLERDPKIRPFLELVQEVNRLNLIHRMDGLEYQRKINLSEDKKATDGAWKHIMNSPRANIPLGAFSQSRAIISSEKFDPTSAYDRYSQTVVDADNTAHTPRVKMESYKSKSETPHRAGKRIAFAKEVGSLMEQDARKVASFMLRTETISYLEIKHHLGWAADVGCQEDIDDFNTLVSLAENNGYHFTPFGSLNHNEKRYFIDSPITVALMLSYKEECERVVAETSNYELSLSLSIQSSYITEAMKKISASSQTRGKELYESTTFPQPLLY</sequence>
<organism evidence="1 2">
    <name type="scientific">Pseudomonas palleroniana</name>
    <dbReference type="NCBI Taxonomy" id="191390"/>
    <lineage>
        <taxon>Bacteria</taxon>
        <taxon>Pseudomonadati</taxon>
        <taxon>Pseudomonadota</taxon>
        <taxon>Gammaproteobacteria</taxon>
        <taxon>Pseudomonadales</taxon>
        <taxon>Pseudomonadaceae</taxon>
        <taxon>Pseudomonas</taxon>
    </lineage>
</organism>
<dbReference type="Proteomes" id="UP000067111">
    <property type="component" value="Unassembled WGS sequence"/>
</dbReference>
<protein>
    <submittedName>
        <fullName evidence="1">Uncharacterized protein</fullName>
    </submittedName>
</protein>
<reference evidence="2" key="1">
    <citation type="submission" date="2016-01" db="EMBL/GenBank/DDBJ databases">
        <authorList>
            <person name="Gamez R.M."/>
            <person name="Rodriguez F."/>
            <person name="Bernal J.F."/>
            <person name="Agarwala R."/>
            <person name="Landsman D."/>
            <person name="Marino-Ramirez L."/>
        </authorList>
    </citation>
    <scope>NUCLEOTIDE SEQUENCE [LARGE SCALE GENOMIC DNA]</scope>
    <source>
        <strain evidence="2">Ps006</strain>
    </source>
</reference>
<proteinExistence type="predicted"/>
<evidence type="ECO:0000313" key="1">
    <source>
        <dbReference type="EMBL" id="KWU48289.1"/>
    </source>
</evidence>
<dbReference type="AlphaFoldDB" id="A0A0X7JXX5"/>
<dbReference type="EMBL" id="LRMR01000037">
    <property type="protein sequence ID" value="KWU48289.1"/>
    <property type="molecule type" value="Genomic_DNA"/>
</dbReference>
<comment type="caution">
    <text evidence="1">The sequence shown here is derived from an EMBL/GenBank/DDBJ whole genome shotgun (WGS) entry which is preliminary data.</text>
</comment>
<gene>
    <name evidence="1" type="ORF">AWV77_25480</name>
</gene>
<name>A0A0X7JXX5_9PSED</name>
<evidence type="ECO:0000313" key="2">
    <source>
        <dbReference type="Proteomes" id="UP000067111"/>
    </source>
</evidence>
<accession>A0A0X7JXX5</accession>